<proteinExistence type="predicted"/>
<dbReference type="Pfam" id="PF10861">
    <property type="entry name" value="DUF2784"/>
    <property type="match status" value="1"/>
</dbReference>
<keyword evidence="1" id="KW-0812">Transmembrane</keyword>
<feature type="transmembrane region" description="Helical" evidence="1">
    <location>
        <begin position="41"/>
        <end position="60"/>
    </location>
</feature>
<dbReference type="HOGENOM" id="CLU_124431_0_0_4"/>
<name>W0PG43_ADVMD</name>
<gene>
    <name evidence="2" type="ORF">MIM_c36170</name>
</gene>
<dbReference type="OrthoDB" id="370375at2"/>
<sequence length="128" mass="14407">MIYRVLADLVLVLHFAFILFAIFGGLLVLQRLRIIWLHLPALVWGATIVGLGAICPLTPLENTLRTMAGQQAYAGSFLEHYLLMAIYPPGLTREVQVLLAAGLVMLNVIIYFLVWRRYGGQQRGDRKN</sequence>
<dbReference type="STRING" id="1247726.MIM_c36170"/>
<organism evidence="2 3">
    <name type="scientific">Advenella mimigardefordensis (strain DSM 17166 / LMG 22922 / DPN7)</name>
    <dbReference type="NCBI Taxonomy" id="1247726"/>
    <lineage>
        <taxon>Bacteria</taxon>
        <taxon>Pseudomonadati</taxon>
        <taxon>Pseudomonadota</taxon>
        <taxon>Betaproteobacteria</taxon>
        <taxon>Burkholderiales</taxon>
        <taxon>Alcaligenaceae</taxon>
    </lineage>
</organism>
<evidence type="ECO:0000313" key="3">
    <source>
        <dbReference type="Proteomes" id="UP000019095"/>
    </source>
</evidence>
<feature type="transmembrane region" description="Helical" evidence="1">
    <location>
        <begin position="6"/>
        <end position="29"/>
    </location>
</feature>
<dbReference type="PATRIC" id="fig|1247726.3.peg.4000"/>
<dbReference type="AlphaFoldDB" id="W0PG43"/>
<keyword evidence="1" id="KW-0472">Membrane</keyword>
<keyword evidence="3" id="KW-1185">Reference proteome</keyword>
<protein>
    <submittedName>
        <fullName evidence="2">Putative membrane protein</fullName>
    </submittedName>
</protein>
<dbReference type="RefSeq" id="WP_025374374.1">
    <property type="nucleotide sequence ID" value="NZ_CP003915.1"/>
</dbReference>
<reference evidence="2 3" key="1">
    <citation type="journal article" date="2014" name="Microbiology">
        <title>Unravelling the complete genome sequence of Advenella mimigardefordensis strain DPN7T and novel insights in the catabolism of the xenobiotic polythioester precursor 3,3'-dithiodipropionate.</title>
        <authorList>
            <person name="Wubbeler J.H."/>
            <person name="Hiessl S."/>
            <person name="Schuldes J."/>
            <person name="Thurmer A."/>
            <person name="Daniel R."/>
            <person name="Steinbuchel A."/>
        </authorList>
    </citation>
    <scope>NUCLEOTIDE SEQUENCE [LARGE SCALE GENOMIC DNA]</scope>
    <source>
        <strain evidence="3">DSM 17166 / LMG 22922 / DPN7</strain>
    </source>
</reference>
<feature type="transmembrane region" description="Helical" evidence="1">
    <location>
        <begin position="95"/>
        <end position="114"/>
    </location>
</feature>
<dbReference type="Proteomes" id="UP000019095">
    <property type="component" value="Chromosome"/>
</dbReference>
<accession>W0PG43</accession>
<dbReference type="KEGG" id="amim:MIM_c36170"/>
<evidence type="ECO:0000256" key="1">
    <source>
        <dbReference type="SAM" id="Phobius"/>
    </source>
</evidence>
<dbReference type="InterPro" id="IPR021218">
    <property type="entry name" value="DUF2784"/>
</dbReference>
<evidence type="ECO:0000313" key="2">
    <source>
        <dbReference type="EMBL" id="AHG65676.1"/>
    </source>
</evidence>
<dbReference type="eggNOG" id="ENOG5032SH9">
    <property type="taxonomic scope" value="Bacteria"/>
</dbReference>
<dbReference type="EMBL" id="CP003915">
    <property type="protein sequence ID" value="AHG65676.1"/>
    <property type="molecule type" value="Genomic_DNA"/>
</dbReference>
<keyword evidence="1" id="KW-1133">Transmembrane helix</keyword>